<organism evidence="6 7">
    <name type="scientific">Tilletia indica</name>
    <dbReference type="NCBI Taxonomy" id="43049"/>
    <lineage>
        <taxon>Eukaryota</taxon>
        <taxon>Fungi</taxon>
        <taxon>Dikarya</taxon>
        <taxon>Basidiomycota</taxon>
        <taxon>Ustilaginomycotina</taxon>
        <taxon>Exobasidiomycetes</taxon>
        <taxon>Tilletiales</taxon>
        <taxon>Tilletiaceae</taxon>
        <taxon>Tilletia</taxon>
    </lineage>
</organism>
<evidence type="ECO:0000256" key="2">
    <source>
        <dbReference type="ARBA" id="ARBA00022692"/>
    </source>
</evidence>
<feature type="domain" description="PIG-P" evidence="5">
    <location>
        <begin position="40"/>
        <end position="125"/>
    </location>
</feature>
<evidence type="ECO:0000256" key="1">
    <source>
        <dbReference type="ARBA" id="ARBA00004141"/>
    </source>
</evidence>
<dbReference type="OrthoDB" id="690928at2759"/>
<reference evidence="6" key="1">
    <citation type="submission" date="2016-04" db="EMBL/GenBank/DDBJ databases">
        <authorList>
            <person name="Nguyen H.D."/>
            <person name="Samba Siva P."/>
            <person name="Cullis J."/>
            <person name="Levesque C.A."/>
            <person name="Hambleton S."/>
        </authorList>
    </citation>
    <scope>NUCLEOTIDE SEQUENCE</scope>
    <source>
        <strain evidence="6">DAOMC 236416</strain>
    </source>
</reference>
<reference evidence="6" key="2">
    <citation type="journal article" date="2019" name="IMA Fungus">
        <title>Genome sequencing and comparison of five Tilletia species to identify candidate genes for the detection of regulated species infecting wheat.</title>
        <authorList>
            <person name="Nguyen H.D.T."/>
            <person name="Sultana T."/>
            <person name="Kesanakurti P."/>
            <person name="Hambleton S."/>
        </authorList>
    </citation>
    <scope>NUCLEOTIDE SEQUENCE</scope>
    <source>
        <strain evidence="6">DAOMC 236416</strain>
    </source>
</reference>
<comment type="caution">
    <text evidence="6">The sequence shown here is derived from an EMBL/GenBank/DDBJ whole genome shotgun (WGS) entry which is preliminary data.</text>
</comment>
<comment type="subcellular location">
    <subcellularLocation>
        <location evidence="1">Membrane</location>
        <topology evidence="1">Multi-pass membrane protein</topology>
    </subcellularLocation>
</comment>
<keyword evidence="2" id="KW-0812">Transmembrane</keyword>
<evidence type="ECO:0000256" key="4">
    <source>
        <dbReference type="ARBA" id="ARBA00023136"/>
    </source>
</evidence>
<proteinExistence type="predicted"/>
<dbReference type="AlphaFoldDB" id="A0A177TNH8"/>
<dbReference type="GO" id="GO:0006506">
    <property type="term" value="P:GPI anchor biosynthetic process"/>
    <property type="evidence" value="ECO:0007669"/>
    <property type="project" value="TreeGrafter"/>
</dbReference>
<dbReference type="Proteomes" id="UP000077521">
    <property type="component" value="Unassembled WGS sequence"/>
</dbReference>
<dbReference type="Pfam" id="PF08510">
    <property type="entry name" value="PIG-P"/>
    <property type="match status" value="1"/>
</dbReference>
<dbReference type="PANTHER" id="PTHR46346:SF1">
    <property type="entry name" value="PHOSPHATIDYLINOSITOL N-ACETYLGLUCOSAMINYLTRANSFERASE SUBUNIT P"/>
    <property type="match status" value="1"/>
</dbReference>
<evidence type="ECO:0000313" key="7">
    <source>
        <dbReference type="Proteomes" id="UP000077521"/>
    </source>
</evidence>
<accession>A0A177TNH8</accession>
<evidence type="ECO:0000313" key="6">
    <source>
        <dbReference type="EMBL" id="KAE8249258.1"/>
    </source>
</evidence>
<sequence length="167" mass="18647">MESLAVHPQPLAISTASTATPASTPTPLRRPPPLQSATSSEYYGFALLTFSTVLWTSWIIWALVPQHILEGWGVLWMPSREWAYLLPAWSMGAMLFGYAAYNAINIMNTAGPHDLHSFVDEHSNVGMAGRDMPYGVISRRIYLLPEEDLDPALFSTQDTQRNPYPPR</sequence>
<name>A0A177TNH8_9BASI</name>
<evidence type="ECO:0000256" key="3">
    <source>
        <dbReference type="ARBA" id="ARBA00022989"/>
    </source>
</evidence>
<dbReference type="PANTHER" id="PTHR46346">
    <property type="entry name" value="PHOSPHATIDYLINOSITOL N-ACETYLGLUCOSAMINYLTRANSFERASE SUBUNIT P"/>
    <property type="match status" value="1"/>
</dbReference>
<keyword evidence="4" id="KW-0472">Membrane</keyword>
<keyword evidence="3" id="KW-1133">Transmembrane helix</keyword>
<evidence type="ECO:0000259" key="5">
    <source>
        <dbReference type="Pfam" id="PF08510"/>
    </source>
</evidence>
<keyword evidence="7" id="KW-1185">Reference proteome</keyword>
<dbReference type="GO" id="GO:0016020">
    <property type="term" value="C:membrane"/>
    <property type="evidence" value="ECO:0007669"/>
    <property type="project" value="UniProtKB-SubCell"/>
</dbReference>
<dbReference type="GO" id="GO:0005783">
    <property type="term" value="C:endoplasmic reticulum"/>
    <property type="evidence" value="ECO:0007669"/>
    <property type="project" value="TreeGrafter"/>
</dbReference>
<dbReference type="EMBL" id="LWDF02000399">
    <property type="protein sequence ID" value="KAE8249258.1"/>
    <property type="molecule type" value="Genomic_DNA"/>
</dbReference>
<protein>
    <recommendedName>
        <fullName evidence="5">PIG-P domain-containing protein</fullName>
    </recommendedName>
</protein>
<dbReference type="InterPro" id="IPR052263">
    <property type="entry name" value="GPI_Anchor_Biosynth"/>
</dbReference>
<dbReference type="InterPro" id="IPR013717">
    <property type="entry name" value="PIG-P"/>
</dbReference>
<gene>
    <name evidence="6" type="ORF">A4X13_0g5276</name>
</gene>